<sequence length="164" mass="19294">MDRVSSVLATRYFRLAQIRAAAFEVLNSLVVQARANEHFKHRLGNVRIDLDHPVLDELVEQRAEQVQVVHLAGIRVRHVRYVRVLVPAPELQVDLRTYRLPRALLFKRRPVRVPANIDKRYRRPLRRPDFKHPHQFPHLQRVLELVAPRIRLDQLAIVVAPKQC</sequence>
<name>A0A1R1YKL3_9FUNG</name>
<protein>
    <submittedName>
        <fullName evidence="1">Uncharacterized protein</fullName>
    </submittedName>
</protein>
<proteinExistence type="predicted"/>
<comment type="caution">
    <text evidence="1">The sequence shown here is derived from an EMBL/GenBank/DDBJ whole genome shotgun (WGS) entry which is preliminary data.</text>
</comment>
<reference evidence="2" key="1">
    <citation type="submission" date="2017-01" db="EMBL/GenBank/DDBJ databases">
        <authorList>
            <person name="Wang Y."/>
            <person name="White M."/>
            <person name="Kvist S."/>
            <person name="Moncalvo J.-M."/>
        </authorList>
    </citation>
    <scope>NUCLEOTIDE SEQUENCE [LARGE SCALE GENOMIC DNA]</scope>
    <source>
        <strain evidence="2">ID-206-W2</strain>
    </source>
</reference>
<keyword evidence="2" id="KW-1185">Reference proteome</keyword>
<accession>A0A1R1YKL3</accession>
<organism evidence="1 2">
    <name type="scientific">Smittium culicis</name>
    <dbReference type="NCBI Taxonomy" id="133412"/>
    <lineage>
        <taxon>Eukaryota</taxon>
        <taxon>Fungi</taxon>
        <taxon>Fungi incertae sedis</taxon>
        <taxon>Zoopagomycota</taxon>
        <taxon>Kickxellomycotina</taxon>
        <taxon>Harpellomycetes</taxon>
        <taxon>Harpellales</taxon>
        <taxon>Legeriomycetaceae</taxon>
        <taxon>Smittium</taxon>
    </lineage>
</organism>
<dbReference type="AlphaFoldDB" id="A0A1R1YKL3"/>
<dbReference type="Proteomes" id="UP000187429">
    <property type="component" value="Unassembled WGS sequence"/>
</dbReference>
<dbReference type="EMBL" id="LSSM01001062">
    <property type="protein sequence ID" value="OMJ27335.1"/>
    <property type="molecule type" value="Genomic_DNA"/>
</dbReference>
<gene>
    <name evidence="1" type="ORF">AYI69_g3234</name>
</gene>
<evidence type="ECO:0000313" key="2">
    <source>
        <dbReference type="Proteomes" id="UP000187429"/>
    </source>
</evidence>
<dbReference type="OrthoDB" id="10484358at2759"/>
<evidence type="ECO:0000313" key="1">
    <source>
        <dbReference type="EMBL" id="OMJ27335.1"/>
    </source>
</evidence>